<dbReference type="AlphaFoldDB" id="A0A1Q5PNM9"/>
<dbReference type="PANTHER" id="PTHR21600:SF44">
    <property type="entry name" value="RIBOSOMAL LARGE SUBUNIT PSEUDOURIDINE SYNTHASE D"/>
    <property type="match status" value="1"/>
</dbReference>
<dbReference type="Proteomes" id="UP000186785">
    <property type="component" value="Unassembled WGS sequence"/>
</dbReference>
<protein>
    <recommendedName>
        <fullName evidence="5">Pseudouridine synthase</fullName>
        <ecNumber evidence="5">5.4.99.-</ecNumber>
    </recommendedName>
</protein>
<evidence type="ECO:0000313" key="8">
    <source>
        <dbReference type="Proteomes" id="UP000186785"/>
    </source>
</evidence>
<feature type="domain" description="Pseudouridine synthase RsuA/RluA-like" evidence="6">
    <location>
        <begin position="73"/>
        <end position="227"/>
    </location>
</feature>
<dbReference type="EMBL" id="MQSV01000002">
    <property type="protein sequence ID" value="OKL49181.1"/>
    <property type="molecule type" value="Genomic_DNA"/>
</dbReference>
<dbReference type="GO" id="GO:0003723">
    <property type="term" value="F:RNA binding"/>
    <property type="evidence" value="ECO:0007669"/>
    <property type="project" value="InterPro"/>
</dbReference>
<dbReference type="STRING" id="1921764.BSR28_03385"/>
<dbReference type="InterPro" id="IPR006224">
    <property type="entry name" value="PsdUridine_synth_RluA-like_CS"/>
</dbReference>
<evidence type="ECO:0000256" key="5">
    <source>
        <dbReference type="RuleBase" id="RU362028"/>
    </source>
</evidence>
<dbReference type="GO" id="GO:0140098">
    <property type="term" value="F:catalytic activity, acting on RNA"/>
    <property type="evidence" value="ECO:0007669"/>
    <property type="project" value="UniProtKB-ARBA"/>
</dbReference>
<evidence type="ECO:0000256" key="4">
    <source>
        <dbReference type="PIRSR" id="PIRSR606225-1"/>
    </source>
</evidence>
<dbReference type="NCBIfam" id="TIGR00005">
    <property type="entry name" value="rluA_subfam"/>
    <property type="match status" value="1"/>
</dbReference>
<proteinExistence type="inferred from homology"/>
<evidence type="ECO:0000256" key="1">
    <source>
        <dbReference type="ARBA" id="ARBA00000073"/>
    </source>
</evidence>
<gene>
    <name evidence="7" type="ORF">BSR29_03815</name>
</gene>
<comment type="function">
    <text evidence="5">Responsible for synthesis of pseudouridine from uracil.</text>
</comment>
<dbReference type="InterPro" id="IPR050188">
    <property type="entry name" value="RluA_PseudoU_synthase"/>
</dbReference>
<sequence>MDSLLADLTGITRSAVAKHWDKFEVAVDGKKSRKSATLNPGQTLEFTPFGVPTEPELIVQDHPGLEILHQDDDLVVINKPAGVAAHPAMGYEGPSVIGVLLARGIDPQTSGDSYRRGIVHRLDVGTSGVMVVAKTQSAYENLQAAFKDRQVHKTYRALAHGHFEHPEGLIDAPIGRSKSRDYRMAVRPDGRPAKTRYRVLEKVGMADLLELELLTGRTHQIRVHLSSLHHPCVGDELYGANSRICEKLGLGRQWLHAYQLGFTHPTTGEEMHFTAPIPEELQTAQQTLANLS</sequence>
<dbReference type="PANTHER" id="PTHR21600">
    <property type="entry name" value="MITOCHONDRIAL RNA PSEUDOURIDINE SYNTHASE"/>
    <property type="match status" value="1"/>
</dbReference>
<dbReference type="PROSITE" id="PS01129">
    <property type="entry name" value="PSI_RLU"/>
    <property type="match status" value="1"/>
</dbReference>
<evidence type="ECO:0000259" key="6">
    <source>
        <dbReference type="Pfam" id="PF00849"/>
    </source>
</evidence>
<evidence type="ECO:0000313" key="7">
    <source>
        <dbReference type="EMBL" id="OKL49181.1"/>
    </source>
</evidence>
<name>A0A1Q5PNM9_9ACTO</name>
<evidence type="ECO:0000256" key="2">
    <source>
        <dbReference type="ARBA" id="ARBA00010876"/>
    </source>
</evidence>
<keyword evidence="8" id="KW-1185">Reference proteome</keyword>
<dbReference type="InterPro" id="IPR006145">
    <property type="entry name" value="PsdUridine_synth_RsuA/RluA"/>
</dbReference>
<dbReference type="InterPro" id="IPR006225">
    <property type="entry name" value="PsdUridine_synth_RluC/D"/>
</dbReference>
<dbReference type="Gene3D" id="3.30.2350.10">
    <property type="entry name" value="Pseudouridine synthase"/>
    <property type="match status" value="1"/>
</dbReference>
<dbReference type="GO" id="GO:0009982">
    <property type="term" value="F:pseudouridine synthase activity"/>
    <property type="evidence" value="ECO:0007669"/>
    <property type="project" value="InterPro"/>
</dbReference>
<comment type="similarity">
    <text evidence="2 5">Belongs to the pseudouridine synthase RluA family.</text>
</comment>
<organism evidence="7 8">
    <name type="scientific">Boudabousia liubingyangii</name>
    <dbReference type="NCBI Taxonomy" id="1921764"/>
    <lineage>
        <taxon>Bacteria</taxon>
        <taxon>Bacillati</taxon>
        <taxon>Actinomycetota</taxon>
        <taxon>Actinomycetes</taxon>
        <taxon>Actinomycetales</taxon>
        <taxon>Actinomycetaceae</taxon>
        <taxon>Boudabousia</taxon>
    </lineage>
</organism>
<comment type="catalytic activity">
    <reaction evidence="1 5">
        <text>a uridine in RNA = a pseudouridine in RNA</text>
        <dbReference type="Rhea" id="RHEA:48348"/>
        <dbReference type="Rhea" id="RHEA-COMP:12068"/>
        <dbReference type="Rhea" id="RHEA-COMP:12069"/>
        <dbReference type="ChEBI" id="CHEBI:65314"/>
        <dbReference type="ChEBI" id="CHEBI:65315"/>
    </reaction>
</comment>
<dbReference type="CDD" id="cd02869">
    <property type="entry name" value="PseudoU_synth_RluA_like"/>
    <property type="match status" value="1"/>
</dbReference>
<dbReference type="InterPro" id="IPR020103">
    <property type="entry name" value="PsdUridine_synth_cat_dom_sf"/>
</dbReference>
<accession>A0A1Q5PNM9</accession>
<dbReference type="SUPFAM" id="SSF55120">
    <property type="entry name" value="Pseudouridine synthase"/>
    <property type="match status" value="1"/>
</dbReference>
<evidence type="ECO:0000256" key="3">
    <source>
        <dbReference type="ARBA" id="ARBA00023235"/>
    </source>
</evidence>
<feature type="active site" evidence="4">
    <location>
        <position position="123"/>
    </location>
</feature>
<comment type="caution">
    <text evidence="7">The sequence shown here is derived from an EMBL/GenBank/DDBJ whole genome shotgun (WGS) entry which is preliminary data.</text>
</comment>
<keyword evidence="3 5" id="KW-0413">Isomerase</keyword>
<reference evidence="7 8" key="1">
    <citation type="submission" date="2016-11" db="EMBL/GenBank/DDBJ databases">
        <title>Actinomyces gypaetusis sp. nov. isolated from the vulture Gypaetus barbatus in Qinghai Tibet Plateau China.</title>
        <authorList>
            <person name="Meng X."/>
        </authorList>
    </citation>
    <scope>NUCLEOTIDE SEQUENCE [LARGE SCALE GENOMIC DNA]</scope>
    <source>
        <strain evidence="7 8">VUL4_2</strain>
    </source>
</reference>
<dbReference type="EC" id="5.4.99.-" evidence="5"/>
<dbReference type="GO" id="GO:0000455">
    <property type="term" value="P:enzyme-directed rRNA pseudouridine synthesis"/>
    <property type="evidence" value="ECO:0007669"/>
    <property type="project" value="TreeGrafter"/>
</dbReference>
<dbReference type="Pfam" id="PF00849">
    <property type="entry name" value="PseudoU_synth_2"/>
    <property type="match status" value="1"/>
</dbReference>